<dbReference type="EMBL" id="KN832569">
    <property type="protein sequence ID" value="KII84794.1"/>
    <property type="molecule type" value="Genomic_DNA"/>
</dbReference>
<organism evidence="2 3">
    <name type="scientific">Plicaturopsis crispa FD-325 SS-3</name>
    <dbReference type="NCBI Taxonomy" id="944288"/>
    <lineage>
        <taxon>Eukaryota</taxon>
        <taxon>Fungi</taxon>
        <taxon>Dikarya</taxon>
        <taxon>Basidiomycota</taxon>
        <taxon>Agaricomycotina</taxon>
        <taxon>Agaricomycetes</taxon>
        <taxon>Agaricomycetidae</taxon>
        <taxon>Amylocorticiales</taxon>
        <taxon>Amylocorticiaceae</taxon>
        <taxon>Plicatura</taxon>
        <taxon>Plicaturopsis crispa</taxon>
    </lineage>
</organism>
<gene>
    <name evidence="2" type="ORF">PLICRDRAFT_45601</name>
</gene>
<dbReference type="HOGENOM" id="CLU_430895_0_0_1"/>
<dbReference type="AlphaFoldDB" id="A0A0C9T647"/>
<feature type="region of interest" description="Disordered" evidence="1">
    <location>
        <begin position="1"/>
        <end position="106"/>
    </location>
</feature>
<evidence type="ECO:0000313" key="2">
    <source>
        <dbReference type="EMBL" id="KII84794.1"/>
    </source>
</evidence>
<name>A0A0C9T647_PLICR</name>
<evidence type="ECO:0000256" key="1">
    <source>
        <dbReference type="SAM" id="MobiDB-lite"/>
    </source>
</evidence>
<proteinExistence type="predicted"/>
<feature type="region of interest" description="Disordered" evidence="1">
    <location>
        <begin position="200"/>
        <end position="220"/>
    </location>
</feature>
<evidence type="ECO:0000313" key="3">
    <source>
        <dbReference type="Proteomes" id="UP000053263"/>
    </source>
</evidence>
<feature type="compositionally biased region" description="Basic and acidic residues" evidence="1">
    <location>
        <begin position="49"/>
        <end position="75"/>
    </location>
</feature>
<protein>
    <submittedName>
        <fullName evidence="2">Uncharacterized protein</fullName>
    </submittedName>
</protein>
<dbReference type="OrthoDB" id="3028347at2759"/>
<feature type="compositionally biased region" description="Polar residues" evidence="1">
    <location>
        <begin position="10"/>
        <end position="27"/>
    </location>
</feature>
<feature type="compositionally biased region" description="Polar residues" evidence="1">
    <location>
        <begin position="128"/>
        <end position="143"/>
    </location>
</feature>
<dbReference type="Proteomes" id="UP000053263">
    <property type="component" value="Unassembled WGS sequence"/>
</dbReference>
<accession>A0A0C9T647</accession>
<keyword evidence="3" id="KW-1185">Reference proteome</keyword>
<sequence>MYPSGRDQRSYQGQDGQPRRSNSNFDNSRFRDNRQYPTRGGHPGKKRERSRDRDPRQKEYPRDHGWSSKRSKVDDGDSGTGLRIKGRAASNTFRPNFGGPLGASARYEDQTDELDCIVVERPAAKAPQLSSKSAVSSGQSPQKRGSFGAGVAQFIGFLSGSSSSSLAPSSDDDSRQRLLEELAQARAECKHLEERCEEMKAKAQSSRQGSDSGSRDGDNWRAPMERALLDLERSQIENQHLREATRRNQAECTRLIEQLNARDIKTAKMRDRMQNLSNEKDALHAEVDRLSKLCEPSPSLDLFDNSVDQVSELHVKSSGQPSLDGLNDSVDNLILNILEEVERVVEAYHDQRAPGSMDYGWVIENDSHPILAALARTGLQEEHRGLLLDAFLHHITCRTLHKLFFAESVSTLALPAEQSDLLDVIFCNMLSEDNWNIAQRWRALTVSALSRMLPPSMYEHDVATLVREIVSHICWAYSLPLAVFDDVRRRLQADLMAVCRDAHELSLVTKRDILSSQISITIYPHDGAVFDDKRSEHVWPEMGVEDGDTVIGIYGLGLEKHTREGTLSYLTLPKVITTALLREVQRLHST</sequence>
<feature type="region of interest" description="Disordered" evidence="1">
    <location>
        <begin position="124"/>
        <end position="147"/>
    </location>
</feature>
<reference evidence="2 3" key="1">
    <citation type="submission" date="2014-06" db="EMBL/GenBank/DDBJ databases">
        <title>Evolutionary Origins and Diversification of the Mycorrhizal Mutualists.</title>
        <authorList>
            <consortium name="DOE Joint Genome Institute"/>
            <consortium name="Mycorrhizal Genomics Consortium"/>
            <person name="Kohler A."/>
            <person name="Kuo A."/>
            <person name="Nagy L.G."/>
            <person name="Floudas D."/>
            <person name="Copeland A."/>
            <person name="Barry K.W."/>
            <person name="Cichocki N."/>
            <person name="Veneault-Fourrey C."/>
            <person name="LaButti K."/>
            <person name="Lindquist E.A."/>
            <person name="Lipzen A."/>
            <person name="Lundell T."/>
            <person name="Morin E."/>
            <person name="Murat C."/>
            <person name="Riley R."/>
            <person name="Ohm R."/>
            <person name="Sun H."/>
            <person name="Tunlid A."/>
            <person name="Henrissat B."/>
            <person name="Grigoriev I.V."/>
            <person name="Hibbett D.S."/>
            <person name="Martin F."/>
        </authorList>
    </citation>
    <scope>NUCLEOTIDE SEQUENCE [LARGE SCALE GENOMIC DNA]</scope>
    <source>
        <strain evidence="2 3">FD-325 SS-3</strain>
    </source>
</reference>